<dbReference type="AlphaFoldDB" id="A0A5N8WNP5"/>
<sequence length="291" mass="31678">MTSEPRAALRPPENVPDADGRPVVGLDMPAAGRALRLLFAAVAVWYRVDRDSRFDGAYFLRTVLCFVLVAVAYTVAYRLLSARLLDRVSPWTGTALFLLPSLLYPLDIGPAALHDGLGLYTLLGFVLCPLTRYAGAEVTALPALVTGRRRHRLYSPFNIADRADIAFRTSPGGKWWTVAAVVTGCYFVAVWVLPLMLVTTPVKDAVDGYEPPMWWSLVLLLPAACLALRARRAGPGPDRRTWGLAALFLVCAVPAGTNVPDMLWGGIMLIGIVTAVVRGVRRLRRRTPAAG</sequence>
<dbReference type="InterPro" id="IPR045637">
    <property type="entry name" value="DUF6410"/>
</dbReference>
<feature type="transmembrane region" description="Helical" evidence="2">
    <location>
        <begin position="58"/>
        <end position="76"/>
    </location>
</feature>
<gene>
    <name evidence="3" type="ORF">FPZ41_09915</name>
</gene>
<reference evidence="3 4" key="1">
    <citation type="submission" date="2019-09" db="EMBL/GenBank/DDBJ databases">
        <authorList>
            <person name="Duangmal K."/>
            <person name="Teo W.F.A."/>
            <person name="Lipun K."/>
        </authorList>
    </citation>
    <scope>NUCLEOTIDE SEQUENCE [LARGE SCALE GENOMIC DNA]</scope>
    <source>
        <strain evidence="3 4">K1PN6</strain>
    </source>
</reference>
<organism evidence="3 4">
    <name type="scientific">Streptomyces acidicola</name>
    <dbReference type="NCBI Taxonomy" id="2596892"/>
    <lineage>
        <taxon>Bacteria</taxon>
        <taxon>Bacillati</taxon>
        <taxon>Actinomycetota</taxon>
        <taxon>Actinomycetes</taxon>
        <taxon>Kitasatosporales</taxon>
        <taxon>Streptomycetaceae</taxon>
        <taxon>Streptomyces</taxon>
    </lineage>
</organism>
<name>A0A5N8WNP5_9ACTN</name>
<feature type="transmembrane region" description="Helical" evidence="2">
    <location>
        <begin position="241"/>
        <end position="257"/>
    </location>
</feature>
<keyword evidence="2" id="KW-1133">Transmembrane helix</keyword>
<feature type="transmembrane region" description="Helical" evidence="2">
    <location>
        <begin position="213"/>
        <end position="229"/>
    </location>
</feature>
<keyword evidence="2" id="KW-0812">Transmembrane</keyword>
<comment type="caution">
    <text evidence="3">The sequence shown here is derived from an EMBL/GenBank/DDBJ whole genome shotgun (WGS) entry which is preliminary data.</text>
</comment>
<protein>
    <submittedName>
        <fullName evidence="3">Uncharacterized protein</fullName>
    </submittedName>
</protein>
<feature type="transmembrane region" description="Helical" evidence="2">
    <location>
        <begin position="263"/>
        <end position="280"/>
    </location>
</feature>
<evidence type="ECO:0000256" key="2">
    <source>
        <dbReference type="SAM" id="Phobius"/>
    </source>
</evidence>
<dbReference type="EMBL" id="VMNX01000024">
    <property type="protein sequence ID" value="MPY48867.1"/>
    <property type="molecule type" value="Genomic_DNA"/>
</dbReference>
<keyword evidence="2" id="KW-0472">Membrane</keyword>
<evidence type="ECO:0000313" key="3">
    <source>
        <dbReference type="EMBL" id="MPY48867.1"/>
    </source>
</evidence>
<dbReference type="Pfam" id="PF19948">
    <property type="entry name" value="DUF6410"/>
    <property type="match status" value="1"/>
</dbReference>
<feature type="transmembrane region" description="Helical" evidence="2">
    <location>
        <begin position="175"/>
        <end position="193"/>
    </location>
</feature>
<keyword evidence="4" id="KW-1185">Reference proteome</keyword>
<feature type="region of interest" description="Disordered" evidence="1">
    <location>
        <begin position="1"/>
        <end position="21"/>
    </location>
</feature>
<accession>A0A5N8WNP5</accession>
<evidence type="ECO:0000313" key="4">
    <source>
        <dbReference type="Proteomes" id="UP000373149"/>
    </source>
</evidence>
<dbReference type="RefSeq" id="WP_152861127.1">
    <property type="nucleotide sequence ID" value="NZ_VMNX01000024.1"/>
</dbReference>
<feature type="transmembrane region" description="Helical" evidence="2">
    <location>
        <begin position="118"/>
        <end position="145"/>
    </location>
</feature>
<evidence type="ECO:0000256" key="1">
    <source>
        <dbReference type="SAM" id="MobiDB-lite"/>
    </source>
</evidence>
<proteinExistence type="predicted"/>
<dbReference type="Proteomes" id="UP000373149">
    <property type="component" value="Unassembled WGS sequence"/>
</dbReference>